<gene>
    <name evidence="7" type="ORF">G9F27_005504</name>
</gene>
<dbReference type="InterPro" id="IPR052374">
    <property type="entry name" value="SERAC1"/>
</dbReference>
<protein>
    <submittedName>
        <fullName evidence="7">Alpha/beta hydrolase</fullName>
    </submittedName>
</protein>
<dbReference type="SUPFAM" id="SSF53474">
    <property type="entry name" value="alpha/beta-Hydrolases"/>
    <property type="match status" value="1"/>
</dbReference>
<dbReference type="GO" id="GO:0016020">
    <property type="term" value="C:membrane"/>
    <property type="evidence" value="ECO:0007669"/>
    <property type="project" value="UniProtKB-SubCell"/>
</dbReference>
<evidence type="ECO:0000256" key="4">
    <source>
        <dbReference type="ARBA" id="ARBA00023136"/>
    </source>
</evidence>
<feature type="domain" description="GPI inositol-deacylase PGAP1-like alpha/beta" evidence="5">
    <location>
        <begin position="93"/>
        <end position="207"/>
    </location>
</feature>
<dbReference type="EMBL" id="DAAUQX010000102">
    <property type="protein sequence ID" value="HAF2131150.1"/>
    <property type="molecule type" value="Genomic_DNA"/>
</dbReference>
<dbReference type="InterPro" id="IPR046912">
    <property type="entry name" value="ABC-3C_CTD8"/>
</dbReference>
<feature type="domain" description="ABC-three component systems C-terminal" evidence="6">
    <location>
        <begin position="265"/>
        <end position="389"/>
    </location>
</feature>
<dbReference type="Pfam" id="PF20284">
    <property type="entry name" value="CTD8"/>
    <property type="match status" value="1"/>
</dbReference>
<evidence type="ECO:0000259" key="5">
    <source>
        <dbReference type="Pfam" id="PF07819"/>
    </source>
</evidence>
<reference evidence="7" key="1">
    <citation type="journal article" date="2018" name="Genome Biol.">
        <title>SKESA: strategic k-mer extension for scrupulous assemblies.</title>
        <authorList>
            <person name="Souvorov A."/>
            <person name="Agarwala R."/>
            <person name="Lipman D.J."/>
        </authorList>
    </citation>
    <scope>NUCLEOTIDE SEQUENCE</scope>
    <source>
        <strain evidence="7">MA.CK_00/00001968</strain>
    </source>
</reference>
<sequence>MSMIEWTSREKKDSLILFVHGLNGGLDTWDFNEDVSFPKLLSSDKDINDIFDIACFNYFTKFTQTYAKTTGFLGYFFSGKKKIEKNLPTDEIAELLYTEIKITLSDYSRIIIIAHSMGGLISKNLILKKVYNEEHSNVIGFISLAVPHSGAKLANITSMVSSNAQLIDLSLLSEATDSLNRRWLNCNKNLPITRYIYGSHDSIVDKKSALPMDSERNNSIAVNEGHFSICKPENYQATVFVAVKQFIQAINLEAPKKICIERFTDEQQYDKEYFVLKMIVADIHQDITTHAKEYYYNAELVRNIFTSDYDRELLRHLYAKIREIYQEEYEQHIANSISPDKFITAVHARITREDKGALDSLIKSLETVHKKGMLHQLANKNDRDIVWSSTTNIETLDKLRMGS</sequence>
<dbReference type="InterPro" id="IPR012908">
    <property type="entry name" value="PGAP1-ab_dom-like"/>
</dbReference>
<evidence type="ECO:0000256" key="1">
    <source>
        <dbReference type="ARBA" id="ARBA00004240"/>
    </source>
</evidence>
<dbReference type="Pfam" id="PF07819">
    <property type="entry name" value="PGAP1"/>
    <property type="match status" value="1"/>
</dbReference>
<reference evidence="7" key="2">
    <citation type="submission" date="2020-02" db="EMBL/GenBank/DDBJ databases">
        <authorList>
            <consortium name="NCBI Pathogen Detection Project"/>
        </authorList>
    </citation>
    <scope>NUCLEOTIDE SEQUENCE</scope>
    <source>
        <strain evidence="7">MA.CK_00/00001968</strain>
    </source>
</reference>
<keyword evidence="4" id="KW-0472">Membrane</keyword>
<dbReference type="GO" id="GO:0016788">
    <property type="term" value="F:hydrolase activity, acting on ester bonds"/>
    <property type="evidence" value="ECO:0007669"/>
    <property type="project" value="InterPro"/>
</dbReference>
<evidence type="ECO:0000259" key="6">
    <source>
        <dbReference type="Pfam" id="PF20284"/>
    </source>
</evidence>
<dbReference type="PANTHER" id="PTHR48182">
    <property type="entry name" value="PROTEIN SERAC1"/>
    <property type="match status" value="1"/>
</dbReference>
<name>A0A743SSW2_SALER</name>
<keyword evidence="7" id="KW-0378">Hydrolase</keyword>
<proteinExistence type="predicted"/>
<comment type="caution">
    <text evidence="7">The sequence shown here is derived from an EMBL/GenBank/DDBJ whole genome shotgun (WGS) entry which is preliminary data.</text>
</comment>
<evidence type="ECO:0000256" key="2">
    <source>
        <dbReference type="ARBA" id="ARBA00004370"/>
    </source>
</evidence>
<dbReference type="InterPro" id="IPR029058">
    <property type="entry name" value="AB_hydrolase_fold"/>
</dbReference>
<organism evidence="7">
    <name type="scientific">Salmonella enterica</name>
    <name type="common">Salmonella choleraesuis</name>
    <dbReference type="NCBI Taxonomy" id="28901"/>
    <lineage>
        <taxon>Bacteria</taxon>
        <taxon>Pseudomonadati</taxon>
        <taxon>Pseudomonadota</taxon>
        <taxon>Gammaproteobacteria</taxon>
        <taxon>Enterobacterales</taxon>
        <taxon>Enterobacteriaceae</taxon>
        <taxon>Salmonella</taxon>
    </lineage>
</organism>
<evidence type="ECO:0000256" key="3">
    <source>
        <dbReference type="ARBA" id="ARBA00022824"/>
    </source>
</evidence>
<keyword evidence="3" id="KW-0256">Endoplasmic reticulum</keyword>
<accession>A0A743SSW2</accession>
<dbReference type="AlphaFoldDB" id="A0A743SSW2"/>
<evidence type="ECO:0000313" key="7">
    <source>
        <dbReference type="EMBL" id="HAF2131150.1"/>
    </source>
</evidence>
<comment type="subcellular location">
    <subcellularLocation>
        <location evidence="1">Endoplasmic reticulum</location>
    </subcellularLocation>
    <subcellularLocation>
        <location evidence="2">Membrane</location>
    </subcellularLocation>
</comment>
<dbReference type="Gene3D" id="3.40.50.1820">
    <property type="entry name" value="alpha/beta hydrolase"/>
    <property type="match status" value="1"/>
</dbReference>
<dbReference type="PANTHER" id="PTHR48182:SF2">
    <property type="entry name" value="PROTEIN SERAC1"/>
    <property type="match status" value="1"/>
</dbReference>